<dbReference type="PANTHER" id="PTHR11085">
    <property type="entry name" value="NAD-DEPENDENT PROTEIN DEACYLASE SIRTUIN-5, MITOCHONDRIAL-RELATED"/>
    <property type="match status" value="1"/>
</dbReference>
<dbReference type="Gene3D" id="3.30.1600.10">
    <property type="entry name" value="SIR2/SIRT2 'Small Domain"/>
    <property type="match status" value="1"/>
</dbReference>
<accession>A0A0F7SIT5</accession>
<comment type="similarity">
    <text evidence="2">Belongs to the sirtuin family. Class I subfamily.</text>
</comment>
<evidence type="ECO:0000313" key="9">
    <source>
        <dbReference type="EMBL" id="CDZ98290.1"/>
    </source>
</evidence>
<dbReference type="InterPro" id="IPR029035">
    <property type="entry name" value="DHS-like_NAD/FAD-binding_dom"/>
</dbReference>
<evidence type="ECO:0000256" key="3">
    <source>
        <dbReference type="ARBA" id="ARBA00022679"/>
    </source>
</evidence>
<dbReference type="InterPro" id="IPR026591">
    <property type="entry name" value="Sirtuin_cat_small_dom_sf"/>
</dbReference>
<dbReference type="AlphaFoldDB" id="A0A0F7SIT5"/>
<keyword evidence="3" id="KW-0808">Transferase</keyword>
<keyword evidence="4" id="KW-0809">Transit peptide</keyword>
<dbReference type="Pfam" id="PF02146">
    <property type="entry name" value="SIR2"/>
    <property type="match status" value="1"/>
</dbReference>
<evidence type="ECO:0000256" key="4">
    <source>
        <dbReference type="ARBA" id="ARBA00022946"/>
    </source>
</evidence>
<comment type="caution">
    <text evidence="7">Lacks conserved residue(s) required for the propagation of feature annotation.</text>
</comment>
<dbReference type="InterPro" id="IPR026590">
    <property type="entry name" value="Ssirtuin_cat_dom"/>
</dbReference>
<proteinExistence type="inferred from homology"/>
<organism evidence="9">
    <name type="scientific">Phaffia rhodozyma</name>
    <name type="common">Yeast</name>
    <name type="synonym">Xanthophyllomyces dendrorhous</name>
    <dbReference type="NCBI Taxonomy" id="264483"/>
    <lineage>
        <taxon>Eukaryota</taxon>
        <taxon>Fungi</taxon>
        <taxon>Dikarya</taxon>
        <taxon>Basidiomycota</taxon>
        <taxon>Agaricomycotina</taxon>
        <taxon>Tremellomycetes</taxon>
        <taxon>Cystofilobasidiales</taxon>
        <taxon>Mrakiaceae</taxon>
        <taxon>Phaffia</taxon>
    </lineage>
</organism>
<evidence type="ECO:0000259" key="8">
    <source>
        <dbReference type="PROSITE" id="PS50305"/>
    </source>
</evidence>
<keyword evidence="5" id="KW-0520">NAD</keyword>
<name>A0A0F7SIT5_PHARH</name>
<dbReference type="GO" id="GO:0005739">
    <property type="term" value="C:mitochondrion"/>
    <property type="evidence" value="ECO:0007669"/>
    <property type="project" value="UniProtKB-SubCell"/>
</dbReference>
<dbReference type="EMBL" id="LN483326">
    <property type="protein sequence ID" value="CDZ98290.1"/>
    <property type="molecule type" value="Genomic_DNA"/>
</dbReference>
<evidence type="ECO:0000256" key="6">
    <source>
        <dbReference type="ARBA" id="ARBA00023128"/>
    </source>
</evidence>
<keyword evidence="6" id="KW-0496">Mitochondrion</keyword>
<protein>
    <submittedName>
        <fullName evidence="9">Sirtuin 4 and related class II sirtuins (SIR2 family)</fullName>
    </submittedName>
</protein>
<dbReference type="GO" id="GO:0017136">
    <property type="term" value="F:histone deacetylase activity, NAD-dependent"/>
    <property type="evidence" value="ECO:0007669"/>
    <property type="project" value="TreeGrafter"/>
</dbReference>
<dbReference type="GO" id="GO:0070403">
    <property type="term" value="F:NAD+ binding"/>
    <property type="evidence" value="ECO:0007669"/>
    <property type="project" value="InterPro"/>
</dbReference>
<evidence type="ECO:0000256" key="5">
    <source>
        <dbReference type="ARBA" id="ARBA00023027"/>
    </source>
</evidence>
<evidence type="ECO:0000256" key="1">
    <source>
        <dbReference type="ARBA" id="ARBA00004173"/>
    </source>
</evidence>
<dbReference type="Gene3D" id="3.40.50.1220">
    <property type="entry name" value="TPP-binding domain"/>
    <property type="match status" value="1"/>
</dbReference>
<evidence type="ECO:0000256" key="2">
    <source>
        <dbReference type="ARBA" id="ARBA00006924"/>
    </source>
</evidence>
<dbReference type="PANTHER" id="PTHR11085:SF10">
    <property type="entry name" value="NAD-DEPENDENT PROTEIN DEACYLASE SIRTUIN-5, MITOCHONDRIAL-RELATED"/>
    <property type="match status" value="1"/>
</dbReference>
<reference evidence="9" key="1">
    <citation type="submission" date="2014-08" db="EMBL/GenBank/DDBJ databases">
        <authorList>
            <person name="Sharma Rahul"/>
            <person name="Thines Marco"/>
        </authorList>
    </citation>
    <scope>NUCLEOTIDE SEQUENCE</scope>
</reference>
<sequence>MVRISIPTLPPRATPIFNPLADITLPQAASRLSSFLAKGKGRTLVITGAGVSVDSGIRAYRGKEGHYTTNPNFRPVYYGELVDPSPVGESFRKRYWSRGFLGWPPVRDSQPNPIHYGIAAMMWMGLSRQLITQNVDGLHNKASPYSKQETDQRILALHGTLHLVHCKQKHTVSREDFQATLERLNPTWKMFAEEAAKTGTSPRTNPDGDVDLRGVPYESFNVPSCQDCGDIVKPNVVFFGETIAEDVKERASQAITDSSQILVLGTSLATYSAFRLIKQAKEENKPILMVSTGPSRADGDGVDKIEMEAGPVLKLALKELSVGMNDDQILQRLLTSGVIKNPDHPPDGDSKE</sequence>
<evidence type="ECO:0000256" key="7">
    <source>
        <dbReference type="PROSITE-ProRule" id="PRU00236"/>
    </source>
</evidence>
<dbReference type="PROSITE" id="PS50305">
    <property type="entry name" value="SIRTUIN"/>
    <property type="match status" value="1"/>
</dbReference>
<dbReference type="SUPFAM" id="SSF52467">
    <property type="entry name" value="DHS-like NAD/FAD-binding domain"/>
    <property type="match status" value="1"/>
</dbReference>
<feature type="domain" description="Deacetylase sirtuin-type" evidence="8">
    <location>
        <begin position="18"/>
        <end position="336"/>
    </location>
</feature>
<comment type="subcellular location">
    <subcellularLocation>
        <location evidence="1">Mitochondrion</location>
    </subcellularLocation>
</comment>
<dbReference type="InterPro" id="IPR003000">
    <property type="entry name" value="Sirtuin"/>
</dbReference>
<dbReference type="InterPro" id="IPR050134">
    <property type="entry name" value="NAD-dep_sirtuin_deacylases"/>
</dbReference>